<evidence type="ECO:0000259" key="1">
    <source>
        <dbReference type="Pfam" id="PF00534"/>
    </source>
</evidence>
<dbReference type="InterPro" id="IPR001296">
    <property type="entry name" value="Glyco_trans_1"/>
</dbReference>
<reference evidence="4" key="1">
    <citation type="journal article" date="2019" name="Int. J. Syst. Evol. Microbiol.">
        <title>The Global Catalogue of Microorganisms (GCM) 10K type strain sequencing project: providing services to taxonomists for standard genome sequencing and annotation.</title>
        <authorList>
            <consortium name="The Broad Institute Genomics Platform"/>
            <consortium name="The Broad Institute Genome Sequencing Center for Infectious Disease"/>
            <person name="Wu L."/>
            <person name="Ma J."/>
        </authorList>
    </citation>
    <scope>NUCLEOTIDE SEQUENCE [LARGE SCALE GENOMIC DNA]</scope>
    <source>
        <strain evidence="4">JCM 18200</strain>
    </source>
</reference>
<dbReference type="PANTHER" id="PTHR12526">
    <property type="entry name" value="GLYCOSYLTRANSFERASE"/>
    <property type="match status" value="1"/>
</dbReference>
<feature type="domain" description="Glycosyl transferase family 1" evidence="1">
    <location>
        <begin position="176"/>
        <end position="330"/>
    </location>
</feature>
<dbReference type="Pfam" id="PF13439">
    <property type="entry name" value="Glyco_transf_4"/>
    <property type="match status" value="1"/>
</dbReference>
<organism evidence="3 4">
    <name type="scientific">Olivibacter ginsenosidimutans</name>
    <dbReference type="NCBI Taxonomy" id="1176537"/>
    <lineage>
        <taxon>Bacteria</taxon>
        <taxon>Pseudomonadati</taxon>
        <taxon>Bacteroidota</taxon>
        <taxon>Sphingobacteriia</taxon>
        <taxon>Sphingobacteriales</taxon>
        <taxon>Sphingobacteriaceae</taxon>
        <taxon>Olivibacter</taxon>
    </lineage>
</organism>
<proteinExistence type="predicted"/>
<name>A0ABP9ASM9_9SPHI</name>
<accession>A0ABP9ASM9</accession>
<evidence type="ECO:0000259" key="2">
    <source>
        <dbReference type="Pfam" id="PF13439"/>
    </source>
</evidence>
<dbReference type="CDD" id="cd03820">
    <property type="entry name" value="GT4_AmsD-like"/>
    <property type="match status" value="1"/>
</dbReference>
<protein>
    <submittedName>
        <fullName evidence="3">Glycosyltransferase family 4 protein</fullName>
    </submittedName>
</protein>
<dbReference type="Pfam" id="PF00534">
    <property type="entry name" value="Glycos_transf_1"/>
    <property type="match status" value="1"/>
</dbReference>
<dbReference type="Proteomes" id="UP001501411">
    <property type="component" value="Unassembled WGS sequence"/>
</dbReference>
<gene>
    <name evidence="3" type="ORF">GCM10023231_11590</name>
</gene>
<dbReference type="InterPro" id="IPR028098">
    <property type="entry name" value="Glyco_trans_4-like_N"/>
</dbReference>
<sequence length="354" mass="40093">MVDYTLPRGGERVTATLANCLSEKDEVHIISLYQGQPTPFFSFHSDIHIHVLHADRNINPNFFAKLKRKWTELYRLKGVLKSLDLACCIGVGSYPSTLLGILRRWYPSAVSYWAWEHSNYFALSSIWRYLRLVAYKKLTGVVCITQADAELYQRKFKRVVFIPNVIEPVTSIPDTHKKKQVLAIGALEKEKGFDLLIEAFSFVKKQAADWSLLLVGEGSEASFLQNMVAEKGLQSFVEFLPNQKNLGSIFAQSSIYVLPSRREGFGMVILEAMSYGLPCISFDCPVGPASIIRHQENGLLVQAGDVHQLAQTIVCLLNDKPLQDKLVQAGFHSVQQYWPEQVVPIWLSLFKQRL</sequence>
<keyword evidence="4" id="KW-1185">Reference proteome</keyword>
<comment type="caution">
    <text evidence="3">The sequence shown here is derived from an EMBL/GenBank/DDBJ whole genome shotgun (WGS) entry which is preliminary data.</text>
</comment>
<evidence type="ECO:0000313" key="4">
    <source>
        <dbReference type="Proteomes" id="UP001501411"/>
    </source>
</evidence>
<dbReference type="EMBL" id="BAABIQ010000005">
    <property type="protein sequence ID" value="GAA4785383.1"/>
    <property type="molecule type" value="Genomic_DNA"/>
</dbReference>
<evidence type="ECO:0000313" key="3">
    <source>
        <dbReference type="EMBL" id="GAA4785383.1"/>
    </source>
</evidence>
<feature type="domain" description="Glycosyltransferase subfamily 4-like N-terminal" evidence="2">
    <location>
        <begin position="8"/>
        <end position="167"/>
    </location>
</feature>
<dbReference type="Gene3D" id="3.40.50.2000">
    <property type="entry name" value="Glycogen Phosphorylase B"/>
    <property type="match status" value="2"/>
</dbReference>
<dbReference type="PANTHER" id="PTHR12526:SF630">
    <property type="entry name" value="GLYCOSYLTRANSFERASE"/>
    <property type="match status" value="1"/>
</dbReference>
<dbReference type="SUPFAM" id="SSF53756">
    <property type="entry name" value="UDP-Glycosyltransferase/glycogen phosphorylase"/>
    <property type="match status" value="1"/>
</dbReference>